<evidence type="ECO:0000313" key="2">
    <source>
        <dbReference type="Proteomes" id="UP000481033"/>
    </source>
</evidence>
<dbReference type="InterPro" id="IPR025915">
    <property type="entry name" value="Phage_gp49_66"/>
</dbReference>
<evidence type="ECO:0000313" key="1">
    <source>
        <dbReference type="EMBL" id="NEZ59413.1"/>
    </source>
</evidence>
<organism evidence="1 2">
    <name type="scientific">Adonisia turfae CCMR0081</name>
    <dbReference type="NCBI Taxonomy" id="2292702"/>
    <lineage>
        <taxon>Bacteria</taxon>
        <taxon>Bacillati</taxon>
        <taxon>Cyanobacteriota</taxon>
        <taxon>Adonisia</taxon>
        <taxon>Adonisia turfae</taxon>
    </lineage>
</organism>
<comment type="caution">
    <text evidence="1">The sequence shown here is derived from an EMBL/GenBank/DDBJ whole genome shotgun (WGS) entry which is preliminary data.</text>
</comment>
<dbReference type="Proteomes" id="UP000481033">
    <property type="component" value="Unassembled WGS sequence"/>
</dbReference>
<keyword evidence="2" id="KW-1185">Reference proteome</keyword>
<gene>
    <name evidence="1" type="ORF">DXZ20_27960</name>
</gene>
<dbReference type="Pfam" id="PF13876">
    <property type="entry name" value="Phage_gp49_66"/>
    <property type="match status" value="1"/>
</dbReference>
<dbReference type="RefSeq" id="WP_163660311.1">
    <property type="nucleotide sequence ID" value="NZ_QXHD01000004.1"/>
</dbReference>
<dbReference type="EMBL" id="QXHD01000004">
    <property type="protein sequence ID" value="NEZ59413.1"/>
    <property type="molecule type" value="Genomic_DNA"/>
</dbReference>
<reference evidence="1 2" key="1">
    <citation type="journal article" date="2020" name="Microb. Ecol.">
        <title>Ecogenomics of the Marine Benthic Filamentous Cyanobacterium Adonisia.</title>
        <authorList>
            <person name="Walter J.M."/>
            <person name="Coutinho F.H."/>
            <person name="Leomil L."/>
            <person name="Hargreaves P.I."/>
            <person name="Campeao M.E."/>
            <person name="Vieira V.V."/>
            <person name="Silva B.S."/>
            <person name="Fistarol G.O."/>
            <person name="Salomon P.S."/>
            <person name="Sawabe T."/>
            <person name="Mino S."/>
            <person name="Hosokawa M."/>
            <person name="Miyashita H."/>
            <person name="Maruyama F."/>
            <person name="van Verk M.C."/>
            <person name="Dutilh B.E."/>
            <person name="Thompson C.C."/>
            <person name="Thompson F.L."/>
        </authorList>
    </citation>
    <scope>NUCLEOTIDE SEQUENCE [LARGE SCALE GENOMIC DNA]</scope>
    <source>
        <strain evidence="1 2">CCMR0081</strain>
    </source>
</reference>
<dbReference type="AlphaFoldDB" id="A0A6M0RUF9"/>
<name>A0A6M0RUF9_9CYAN</name>
<accession>A0A6M0RUF9</accession>
<sequence length="135" mass="15142">MHQTYIGVKEVEAKPLKKHGRDGYEVIYPDGYVSWSPKATFETAYFPISDSTRISETVVEAFIDDTETLTLGEKTTIIRARLINGFELFAHSACVDAANYNEVLGAAECLQKIEAQVWHLLGFTLRWARTGVPTD</sequence>
<proteinExistence type="predicted"/>
<protein>
    <submittedName>
        <fullName evidence="1">Uncharacterized protein</fullName>
    </submittedName>
</protein>